<dbReference type="PANTHER" id="PTHR20883:SF46">
    <property type="entry name" value="PHYTANOYL-COA HYDROXYLASE"/>
    <property type="match status" value="1"/>
</dbReference>
<feature type="region of interest" description="Disordered" evidence="1">
    <location>
        <begin position="238"/>
        <end position="271"/>
    </location>
</feature>
<dbReference type="SUPFAM" id="SSF51197">
    <property type="entry name" value="Clavaminate synthase-like"/>
    <property type="match status" value="1"/>
</dbReference>
<reference evidence="2 3" key="1">
    <citation type="submission" date="2016-10" db="EMBL/GenBank/DDBJ databases">
        <authorList>
            <person name="de Groot N.N."/>
        </authorList>
    </citation>
    <scope>NUCLEOTIDE SEQUENCE [LARGE SCALE GENOMIC DNA]</scope>
    <source>
        <strain evidence="2 3">DSM 22024</strain>
    </source>
</reference>
<keyword evidence="2" id="KW-0223">Dioxygenase</keyword>
<dbReference type="RefSeq" id="WP_092651828.1">
    <property type="nucleotide sequence ID" value="NZ_LT629732.1"/>
</dbReference>
<accession>A0A1H1P595</accession>
<evidence type="ECO:0000256" key="1">
    <source>
        <dbReference type="SAM" id="MobiDB-lite"/>
    </source>
</evidence>
<gene>
    <name evidence="2" type="ORF">SAMN04489717_1496</name>
</gene>
<proteinExistence type="predicted"/>
<dbReference type="Gene3D" id="2.60.120.620">
    <property type="entry name" value="q2cbj1_9rhob like domain"/>
    <property type="match status" value="1"/>
</dbReference>
<dbReference type="GO" id="GO:0016706">
    <property type="term" value="F:2-oxoglutarate-dependent dioxygenase activity"/>
    <property type="evidence" value="ECO:0007669"/>
    <property type="project" value="UniProtKB-ARBA"/>
</dbReference>
<keyword evidence="3" id="KW-1185">Reference proteome</keyword>
<dbReference type="GO" id="GO:0005506">
    <property type="term" value="F:iron ion binding"/>
    <property type="evidence" value="ECO:0007669"/>
    <property type="project" value="UniProtKB-ARBA"/>
</dbReference>
<evidence type="ECO:0000313" key="3">
    <source>
        <dbReference type="Proteomes" id="UP000198983"/>
    </source>
</evidence>
<dbReference type="InterPro" id="IPR008775">
    <property type="entry name" value="Phytyl_CoA_dOase-like"/>
</dbReference>
<dbReference type="AlphaFoldDB" id="A0A1H1P595"/>
<dbReference type="Proteomes" id="UP000198983">
    <property type="component" value="Chromosome I"/>
</dbReference>
<dbReference type="OrthoDB" id="2573519at2"/>
<dbReference type="EMBL" id="LT629732">
    <property type="protein sequence ID" value="SDS06372.1"/>
    <property type="molecule type" value="Genomic_DNA"/>
</dbReference>
<protein>
    <submittedName>
        <fullName evidence="2">Phytanoyl-CoA dioxygenase (PhyH)</fullName>
    </submittedName>
</protein>
<dbReference type="PANTHER" id="PTHR20883">
    <property type="entry name" value="PHYTANOYL-COA DIOXYGENASE DOMAIN CONTAINING 1"/>
    <property type="match status" value="1"/>
</dbReference>
<dbReference type="STRING" id="117157.SAMN04489717_1496"/>
<keyword evidence="2" id="KW-0560">Oxidoreductase</keyword>
<sequence>MTATVGQGQVLTDADAEFFWERGYLRVPQVFSPEETAELKRELDRLIVEWANRDSEWTGPWRQAYMDEETERAGKFAGMHDLQYYSAPWLRAISNPRLVAVLSKLLGPDVEFHHTTMHVKVPETGMPFPMHQDHPFYKHDDGRFIDVLLHLDDTNSENGEIRFLEGSHQGGALEHITETEEGPCSPHLPMDKYRLADTVPVPANAGDVVLMTINTVHGSDINRSSKPRRLVRMGYRHPHNRQTAGQSLGRPGLMVAGNRERREGDQAFPTE</sequence>
<organism evidence="2 3">
    <name type="scientific">Actinopolymorpha singaporensis</name>
    <dbReference type="NCBI Taxonomy" id="117157"/>
    <lineage>
        <taxon>Bacteria</taxon>
        <taxon>Bacillati</taxon>
        <taxon>Actinomycetota</taxon>
        <taxon>Actinomycetes</taxon>
        <taxon>Propionibacteriales</taxon>
        <taxon>Actinopolymorphaceae</taxon>
        <taxon>Actinopolymorpha</taxon>
    </lineage>
</organism>
<dbReference type="Pfam" id="PF05721">
    <property type="entry name" value="PhyH"/>
    <property type="match status" value="1"/>
</dbReference>
<name>A0A1H1P595_9ACTN</name>
<evidence type="ECO:0000313" key="2">
    <source>
        <dbReference type="EMBL" id="SDS06372.1"/>
    </source>
</evidence>